<feature type="compositionally biased region" description="Polar residues" evidence="2">
    <location>
        <begin position="979"/>
        <end position="991"/>
    </location>
</feature>
<dbReference type="OrthoDB" id="426293at2759"/>
<name>A0A812L053_9DINO</name>
<dbReference type="InterPro" id="IPR002048">
    <property type="entry name" value="EF_hand_dom"/>
</dbReference>
<feature type="region of interest" description="Disordered" evidence="2">
    <location>
        <begin position="1435"/>
        <end position="1459"/>
    </location>
</feature>
<feature type="transmembrane region" description="Helical" evidence="3">
    <location>
        <begin position="1684"/>
        <end position="1706"/>
    </location>
</feature>
<dbReference type="EMBL" id="CAJNDS010000779">
    <property type="protein sequence ID" value="CAE7233401.1"/>
    <property type="molecule type" value="Genomic_DNA"/>
</dbReference>
<evidence type="ECO:0000259" key="4">
    <source>
        <dbReference type="PROSITE" id="PS50042"/>
    </source>
</evidence>
<keyword evidence="3" id="KW-0472">Membrane</keyword>
<organism evidence="6 7">
    <name type="scientific">Symbiodinium natans</name>
    <dbReference type="NCBI Taxonomy" id="878477"/>
    <lineage>
        <taxon>Eukaryota</taxon>
        <taxon>Sar</taxon>
        <taxon>Alveolata</taxon>
        <taxon>Dinophyceae</taxon>
        <taxon>Suessiales</taxon>
        <taxon>Symbiodiniaceae</taxon>
        <taxon>Symbiodinium</taxon>
    </lineage>
</organism>
<dbReference type="Gene3D" id="1.25.40.20">
    <property type="entry name" value="Ankyrin repeat-containing domain"/>
    <property type="match status" value="6"/>
</dbReference>
<feature type="domain" description="Cyclic nucleotide-binding" evidence="4">
    <location>
        <begin position="294"/>
        <end position="416"/>
    </location>
</feature>
<feature type="domain" description="EF-hand" evidence="5">
    <location>
        <begin position="1488"/>
        <end position="1522"/>
    </location>
</feature>
<feature type="repeat" description="ANK" evidence="1">
    <location>
        <begin position="2178"/>
        <end position="2211"/>
    </location>
</feature>
<gene>
    <name evidence="6" type="primary">SKOR</name>
    <name evidence="6" type="ORF">SNAT2548_LOCUS9762</name>
</gene>
<dbReference type="InterPro" id="IPR014710">
    <property type="entry name" value="RmlC-like_jellyroll"/>
</dbReference>
<feature type="transmembrane region" description="Helical" evidence="3">
    <location>
        <begin position="1839"/>
        <end position="1856"/>
    </location>
</feature>
<dbReference type="SMART" id="SM00248">
    <property type="entry name" value="ANK"/>
    <property type="match status" value="14"/>
</dbReference>
<dbReference type="InterPro" id="IPR000595">
    <property type="entry name" value="cNMP-bd_dom"/>
</dbReference>
<dbReference type="Gene3D" id="1.10.287.70">
    <property type="match status" value="1"/>
</dbReference>
<dbReference type="SUPFAM" id="SSF48403">
    <property type="entry name" value="Ankyrin repeat"/>
    <property type="match status" value="3"/>
</dbReference>
<comment type="caution">
    <text evidence="6">The sequence shown here is derived from an EMBL/GenBank/DDBJ whole genome shotgun (WGS) entry which is preliminary data.</text>
</comment>
<keyword evidence="7" id="KW-1185">Reference proteome</keyword>
<feature type="non-terminal residue" evidence="6">
    <location>
        <position position="2638"/>
    </location>
</feature>
<evidence type="ECO:0000313" key="7">
    <source>
        <dbReference type="Proteomes" id="UP000604046"/>
    </source>
</evidence>
<dbReference type="CDD" id="cd00038">
    <property type="entry name" value="CAP_ED"/>
    <property type="match status" value="2"/>
</dbReference>
<keyword evidence="3" id="KW-0812">Transmembrane</keyword>
<protein>
    <submittedName>
        <fullName evidence="6">SKOR protein</fullName>
    </submittedName>
</protein>
<dbReference type="InterPro" id="IPR018490">
    <property type="entry name" value="cNMP-bd_dom_sf"/>
</dbReference>
<keyword evidence="1" id="KW-0040">ANK repeat</keyword>
<feature type="repeat" description="ANK" evidence="1">
    <location>
        <begin position="588"/>
        <end position="620"/>
    </location>
</feature>
<keyword evidence="3" id="KW-1133">Transmembrane helix</keyword>
<dbReference type="PANTHER" id="PTHR45743">
    <property type="entry name" value="POTASSIUM CHANNEL AKT1"/>
    <property type="match status" value="1"/>
</dbReference>
<dbReference type="SUPFAM" id="SSF51206">
    <property type="entry name" value="cAMP-binding domain-like"/>
    <property type="match status" value="2"/>
</dbReference>
<feature type="transmembrane region" description="Helical" evidence="3">
    <location>
        <begin position="1641"/>
        <end position="1663"/>
    </location>
</feature>
<feature type="transmembrane region" description="Helical" evidence="3">
    <location>
        <begin position="21"/>
        <end position="42"/>
    </location>
</feature>
<feature type="transmembrane region" description="Helical" evidence="3">
    <location>
        <begin position="188"/>
        <end position="210"/>
    </location>
</feature>
<dbReference type="PROSITE" id="PS50088">
    <property type="entry name" value="ANK_REPEAT"/>
    <property type="match status" value="3"/>
</dbReference>
<feature type="compositionally biased region" description="Basic and acidic residues" evidence="2">
    <location>
        <begin position="886"/>
        <end position="897"/>
    </location>
</feature>
<dbReference type="InterPro" id="IPR036770">
    <property type="entry name" value="Ankyrin_rpt-contain_sf"/>
</dbReference>
<dbReference type="PROSITE" id="PS50222">
    <property type="entry name" value="EF_HAND_2"/>
    <property type="match status" value="1"/>
</dbReference>
<proteinExistence type="predicted"/>
<dbReference type="SMART" id="SM00100">
    <property type="entry name" value="cNMP"/>
    <property type="match status" value="2"/>
</dbReference>
<feature type="transmembrane region" description="Helical" evidence="3">
    <location>
        <begin position="54"/>
        <end position="71"/>
    </location>
</feature>
<feature type="region of interest" description="Disordered" evidence="2">
    <location>
        <begin position="878"/>
        <end position="897"/>
    </location>
</feature>
<evidence type="ECO:0000259" key="5">
    <source>
        <dbReference type="PROSITE" id="PS50222"/>
    </source>
</evidence>
<dbReference type="Pfam" id="PF12796">
    <property type="entry name" value="Ank_2"/>
    <property type="match status" value="5"/>
</dbReference>
<evidence type="ECO:0000313" key="6">
    <source>
        <dbReference type="EMBL" id="CAE7233401.1"/>
    </source>
</evidence>
<reference evidence="6" key="1">
    <citation type="submission" date="2021-02" db="EMBL/GenBank/DDBJ databases">
        <authorList>
            <person name="Dougan E. K."/>
            <person name="Rhodes N."/>
            <person name="Thang M."/>
            <person name="Chan C."/>
        </authorList>
    </citation>
    <scope>NUCLEOTIDE SEQUENCE</scope>
</reference>
<dbReference type="Gene3D" id="2.60.120.10">
    <property type="entry name" value="Jelly Rolls"/>
    <property type="match status" value="2"/>
</dbReference>
<evidence type="ECO:0000256" key="3">
    <source>
        <dbReference type="SAM" id="Phobius"/>
    </source>
</evidence>
<dbReference type="SUPFAM" id="SSF81324">
    <property type="entry name" value="Voltage-gated potassium channels"/>
    <property type="match status" value="1"/>
</dbReference>
<feature type="region of interest" description="Disordered" evidence="2">
    <location>
        <begin position="979"/>
        <end position="1009"/>
    </location>
</feature>
<feature type="region of interest" description="Disordered" evidence="2">
    <location>
        <begin position="1256"/>
        <end position="1280"/>
    </location>
</feature>
<evidence type="ECO:0000256" key="1">
    <source>
        <dbReference type="PROSITE-ProRule" id="PRU00023"/>
    </source>
</evidence>
<dbReference type="InterPro" id="IPR002110">
    <property type="entry name" value="Ankyrin_rpt"/>
</dbReference>
<accession>A0A812L053</accession>
<dbReference type="PROSITE" id="PS50042">
    <property type="entry name" value="CNMP_BINDING_3"/>
    <property type="match status" value="1"/>
</dbReference>
<feature type="transmembrane region" description="Helical" evidence="3">
    <location>
        <begin position="1746"/>
        <end position="1764"/>
    </location>
</feature>
<evidence type="ECO:0000256" key="2">
    <source>
        <dbReference type="SAM" id="MobiDB-lite"/>
    </source>
</evidence>
<sequence length="2638" mass="295992">MSRYRNFERFFLQRVFPFFLASKEIWIQIAFAVSLWVSGTIVQELLGERPGNSGLMVAPVTTIIFLLLKMLRQQLPLQYIRRFFQEQETQLYVNIRLRGTSGSTWITVKLAVIMLGWGHWIGCLSLALATLGPASIGHFQASTFDQFWFNNRIEEENELPWWGEYLAAYYRAFNLNLDGSLPQRVEEMVAAILVIIGLLVMKSYVIGSFFKLQQSQKALEMEVSTLMDKAELVCTALDLPPSIRKSIRQYCLFQWSKARDVGNRDVVLKTFQPDLQKKTMEQLYLPVIQANEWLLSGVSAEFTLQLCNQLELVMLLPSEMLFVEHDAPQDLSFLDTGTLMLTRQEQLIRYVRSDRPNETTVVGEVAFLLDMPHLYSVRSRAGVESSVLRVSKKAFDRLMQHLDTDQDQLMQNAAQSMQLTLSGTDAKREYLTDGHDDTELFVQMREAVRSKLLKRTSHMSSAFIRAAADGNVEMVELLLRKRVQVNTANCDGRTAMHLASSEGREQVMKLLIEAEGNVNMQDRWKGSPLKDAVLGKFGAVTELLVEQQADLNLDDPATALCDAASSGNLVALKELIEVKINPDSGDYDLRTPLHLAASEGKLEVISFLLESKANPNFKDRWGGTALEDAIQNNHTVVAQLIFSKRGQLRQELAAGWLCDAASAGNIVKLQQLAENSVDVNLADYDSRTALHLAATEGQLLAVSFLLGTARANSSPQDRWLSTPLQDAIRAGHVHCARLLAFAGAALGDSATDDDRDELRELYAEDMESSSDWGHIQVFQRRMTELQQRVARLLMAVLKGRARPEVFDAEASARFNRQLIGAVLRQCPQIAEQMVGMSSLLRKLNATALAPMSSFLALLQDCIDCTQHSKWWAWHDKQGQASQRASKRQDKGSKEAKLDKSTGMVTKLMVSTMGICSILATALSKASALIQERINKLVDDRPVVNMWEGTFQQPSCSCPDRPVKGRGPTIAVRNAYSINSSPAQSTSSTLNARRNRKKGGARSVDITEDPRESGSQLSIICTEAVFEALEWEIDWTAPTSANYGINAGPLKAKLEELAGSMVNAQSGAIMDVLDCLTQTTTQVWPLPKAACVNTASEAVQKARRGLIPRINAPLANELALLSILDTRPDELGALLQTAPMNIDGHPSNEKAGRSVFDAQRSPQIRRWLEVLQRMDICVLRSGMELATAEVKGDIAKARKELSKQNKVSRKQGKKWLVGGRFGAQNNQPVTVGRILTKQRDLPPEDICAIIDIQDPDVQTSQALSSDEDEDDDKNKQAPEEEWAQEGRFLVVWGWQLRFSIMQEDVHILPHKPVFGSMGPLRFQLNILQYILDFSSLQQDTIDESEERRMREEPRQMYRNEEEKQMEKTLEDRDAGLNVEKVLMSSGETIRLDNKYIKSMEEINSNTDGSSELHESDGTPAGKIISYLTLKLERGSNDVKSPASHMGGARSQRHREQSMDRPKFGRLASCCNWVLLNLGCLRGGDHGNDRMKQRVARKFRELDEDGEGISLADVATLLTDVLGRKLDRDAMLRLAANVFDNSEKSEQDLLQLADVLKSLEAVTADFNALVKRREQHSSGQTANDGEMSWACVQRLSGLVLSPDSFWLKIWDTLRRLVIIYIMLEVPMRFAISNVDMLPEPSRTILLVVNISFDAFMFLNMLLTFMRGYVQSSGVTVMDFHQIRVRYLLGAFSWDVFACFPIDLLVAGFEDSREYAAWRLFKLLHLRHFFGKGRVSESSGGFLLTTFKIMLQLYVLLHFMACTLWYLGNGWPSQQGFDEQAMEGYDGPGWFRVYEGMTHLEGSINQPEVPVLEQYVLSLYGMMLILTNDSTDLLNPSSYFELGWLLICFIVSVALNGHIDGALVGKVISQDESIVEARVMRSRVDTFISNSGLPPELAEQIRLNTDSASTQAGGSALKGDRTADQRTMEAVLTSLSRGLLTRIGRRVFLKWLQGVPLFKGCSELRQEPFFLQLATTCRLWTFSAGAFVSRAPCHMKVGEPASFLVILRSGSVQIRDVNNDEVDRVEEKGTAFCDISCMFGLRHKTAIICEEETQLIKLRAEDLNFAMQLFLKDQVRMLPETTTLVHDQGNEHGGAAIAMPMTLLHDDDSEARSVSTKRSLCIHDLNLEGVAEVRNMIRKLQEKKAQQRVNDFIEFAAQGKWEYMETMLKNNKVTVDSGNWDSRTALHVAVCEGHLRIVERLVSEWNASLSVEDRFGNTPLDDAVRERRSEVAEFLIEANAEFEGGIAAAVQLCEAGANGDTPQLELLVEVIGVDPNLGDYDNRTALHLAESNGHLETITKMLDFPFLDLSPLDRFGQTPLDDAIRHEHVAVQKLLRSEGAQMGNVEFGVALCEEKLRQMIDAGVKAGMADYDYRTALHLSASNGNLEVVCRGSRAVRTPALIWNPVVMLSIGETCAFLLREGKVDPNPLDRFLHTPLDDAVRHGHKAKWIERILPKPQDVAELLIKFKGRPSSDDEYLSTVRDEFLKQMEEEKARKDTDKLDKELKTHKFSEVLERLARLRSDLEDDVYQFMTSASNVRYELCRILHMSMFLHDESSRTRAGWDKLTQQLDHGSLTTQKLADLLERDLLDSSASRILKIISSDVFPWLNSAGGNFHTRGLVLLLLPNFSDHLSKLVVALNH</sequence>
<dbReference type="PANTHER" id="PTHR45743:SF2">
    <property type="entry name" value="POTASSIUM CHANNEL AKT1"/>
    <property type="match status" value="1"/>
</dbReference>
<dbReference type="PROSITE" id="PS50297">
    <property type="entry name" value="ANK_REP_REGION"/>
    <property type="match status" value="3"/>
</dbReference>
<feature type="repeat" description="ANK" evidence="1">
    <location>
        <begin position="491"/>
        <end position="523"/>
    </location>
</feature>
<dbReference type="GO" id="GO:0005249">
    <property type="term" value="F:voltage-gated potassium channel activity"/>
    <property type="evidence" value="ECO:0007669"/>
    <property type="project" value="InterPro"/>
</dbReference>
<dbReference type="InterPro" id="IPR045319">
    <property type="entry name" value="KAT/AKT"/>
</dbReference>
<dbReference type="Proteomes" id="UP000604046">
    <property type="component" value="Unassembled WGS sequence"/>
</dbReference>
<dbReference type="GO" id="GO:0005509">
    <property type="term" value="F:calcium ion binding"/>
    <property type="evidence" value="ECO:0007669"/>
    <property type="project" value="InterPro"/>
</dbReference>